<proteinExistence type="predicted"/>
<protein>
    <submittedName>
        <fullName evidence="1">Uncharacterized protein</fullName>
    </submittedName>
</protein>
<dbReference type="Proteomes" id="UP000321353">
    <property type="component" value="Chromosome"/>
</dbReference>
<keyword evidence="2" id="KW-1185">Reference proteome</keyword>
<organism evidence="1 2">
    <name type="scientific">Stieleria maiorica</name>
    <dbReference type="NCBI Taxonomy" id="2795974"/>
    <lineage>
        <taxon>Bacteria</taxon>
        <taxon>Pseudomonadati</taxon>
        <taxon>Planctomycetota</taxon>
        <taxon>Planctomycetia</taxon>
        <taxon>Pirellulales</taxon>
        <taxon>Pirellulaceae</taxon>
        <taxon>Stieleria</taxon>
    </lineage>
</organism>
<dbReference type="EMBL" id="CP036264">
    <property type="protein sequence ID" value="QEG01172.1"/>
    <property type="molecule type" value="Genomic_DNA"/>
</dbReference>
<sequence length="727" mass="82135">MGGTNLGRRLRGGVRQRHAIVLHQLSFLLRFPHTADRKFPMKSIAVIVTLLLIHASIANGGGPQPGDLYREFSVHNGGDRDWRVTDKRAVDKFERAKAHLPNARIEIRIDDLENAIRAEAMLDRWGGHRGTINKRIRFNDNDWILVPELEHFPEGVRPEQLFYQDNPIVDVPLQYLHEGVNIFDADCDEQGGFGWGQWGLYSMVLRVYYDRDQKGENYRAGGRITNPQPGQTLGEHPQVDVTAEATMGVARIDVLAAYDGYDEDGDGRFGGYHESHFQLVRGEVNQIRDHVGTLWQQPYRLTWKTDWVPDQSPGSISLVARIQDARGYWSVTEPVEQLSLHRPNASVKLYRADDVPEDFGVRAGNTKSCTLTIPPSDPIDSATQAILHLRTWHGWDGHHEPIRINDHAMPVAGKNHFYDYDRLAFPPSVLKQGTNTFTVHSQTEHHMLEVLWPGPAVAVRMPRPEVVINNGRYQDRDHFVIDTPGAIYWLDKNSGGLSRLIDREGNDWIAFKKEPWDRYPASAASSFRGLPNLLFQGQGGGFGHPGWDRGTSVQLDRRTIQTTSDSGTWRLRWTFDATGVELDVQTDDPERAFWFLYEGPIAGRWAPRSQYFASDVTPPSQIPHDYFGGDKVFDRFRWAYLGDRRSPRVLALVHQTPDDAVDTYAHLGDSDQGLESSDGMVVFGFGRGAKGIQPLLKGGQSFRIGLIESPGHTDAQYQTISTQLDSW</sequence>
<dbReference type="AlphaFoldDB" id="A0A5B9MIU7"/>
<evidence type="ECO:0000313" key="2">
    <source>
        <dbReference type="Proteomes" id="UP000321353"/>
    </source>
</evidence>
<evidence type="ECO:0000313" key="1">
    <source>
        <dbReference type="EMBL" id="QEG01172.1"/>
    </source>
</evidence>
<accession>A0A5B9MIU7</accession>
<reference evidence="1 2" key="1">
    <citation type="submission" date="2019-02" db="EMBL/GenBank/DDBJ databases">
        <title>Planctomycetal bacteria perform biofilm scaping via a novel small molecule.</title>
        <authorList>
            <person name="Jeske O."/>
            <person name="Boedeker C."/>
            <person name="Wiegand S."/>
            <person name="Breitling P."/>
            <person name="Kallscheuer N."/>
            <person name="Jogler M."/>
            <person name="Rohde M."/>
            <person name="Petersen J."/>
            <person name="Medema M.H."/>
            <person name="Surup F."/>
            <person name="Jogler C."/>
        </authorList>
    </citation>
    <scope>NUCLEOTIDE SEQUENCE [LARGE SCALE GENOMIC DNA]</scope>
    <source>
        <strain evidence="1 2">Mal15</strain>
    </source>
</reference>
<gene>
    <name evidence="1" type="ORF">Mal15_52480</name>
</gene>
<name>A0A5B9MIU7_9BACT</name>
<dbReference type="KEGG" id="smam:Mal15_52480"/>